<dbReference type="Pfam" id="PF02362">
    <property type="entry name" value="B3"/>
    <property type="match status" value="2"/>
</dbReference>
<evidence type="ECO:0000256" key="2">
    <source>
        <dbReference type="ARBA" id="ARBA00023015"/>
    </source>
</evidence>
<dbReference type="InterPro" id="IPR015300">
    <property type="entry name" value="DNA-bd_pseudobarrel_sf"/>
</dbReference>
<evidence type="ECO:0000256" key="4">
    <source>
        <dbReference type="ARBA" id="ARBA00023163"/>
    </source>
</evidence>
<dbReference type="GO" id="GO:0005634">
    <property type="term" value="C:nucleus"/>
    <property type="evidence" value="ECO:0007669"/>
    <property type="project" value="UniProtKB-SubCell"/>
</dbReference>
<sequence>MVKKRYGEMCEKLRPHFFKLMIHSLTRNRMRIPPYFLKHILGDLSENATLTGPLNRSWNVKLRQDENSMFFVEGWKEFLRDNSLGDNEFLVFRYDGDMHFHVEIYEENGLSRMDLSSTMIPEVGASSTRSHKQDKKCVCQKMRREEKDEGPSKVPVVVDERTRTGSSFINCSFATQLTASSVNRSAVQRLPKRISDLFLPPCDIRVAFRNSKGMTRKVKAKYYDGFHILSAGWKSFVRQNRLEKGDYCTFELVDKHALCFQVHVSHQAATV</sequence>
<organism evidence="7 8">
    <name type="scientific">Dillenia turbinata</name>
    <dbReference type="NCBI Taxonomy" id="194707"/>
    <lineage>
        <taxon>Eukaryota</taxon>
        <taxon>Viridiplantae</taxon>
        <taxon>Streptophyta</taxon>
        <taxon>Embryophyta</taxon>
        <taxon>Tracheophyta</taxon>
        <taxon>Spermatophyta</taxon>
        <taxon>Magnoliopsida</taxon>
        <taxon>eudicotyledons</taxon>
        <taxon>Gunneridae</taxon>
        <taxon>Pentapetalae</taxon>
        <taxon>Dilleniales</taxon>
        <taxon>Dilleniaceae</taxon>
        <taxon>Dillenia</taxon>
    </lineage>
</organism>
<keyword evidence="2" id="KW-0805">Transcription regulation</keyword>
<dbReference type="PANTHER" id="PTHR31920:SF122">
    <property type="entry name" value="B3 DOMAIN-CONTAINING PROTEIN REM23"/>
    <property type="match status" value="1"/>
</dbReference>
<evidence type="ECO:0000259" key="6">
    <source>
        <dbReference type="PROSITE" id="PS50863"/>
    </source>
</evidence>
<dbReference type="PANTHER" id="PTHR31920">
    <property type="entry name" value="B3 DOMAIN-CONTAINING"/>
    <property type="match status" value="1"/>
</dbReference>
<gene>
    <name evidence="7" type="ORF">RJ641_019361</name>
</gene>
<evidence type="ECO:0000313" key="7">
    <source>
        <dbReference type="EMBL" id="KAK6916500.1"/>
    </source>
</evidence>
<reference evidence="7 8" key="1">
    <citation type="submission" date="2023-12" db="EMBL/GenBank/DDBJ databases">
        <title>A high-quality genome assembly for Dillenia turbinata (Dilleniales).</title>
        <authorList>
            <person name="Chanderbali A."/>
        </authorList>
    </citation>
    <scope>NUCLEOTIDE SEQUENCE [LARGE SCALE GENOMIC DNA]</scope>
    <source>
        <strain evidence="7">LSX21</strain>
        <tissue evidence="7">Leaf</tissue>
    </source>
</reference>
<keyword evidence="8" id="KW-1185">Reference proteome</keyword>
<proteinExistence type="predicted"/>
<protein>
    <submittedName>
        <fullName evidence="7">B3 DNA binding domain</fullName>
    </submittedName>
</protein>
<evidence type="ECO:0000256" key="3">
    <source>
        <dbReference type="ARBA" id="ARBA00023125"/>
    </source>
</evidence>
<dbReference type="GO" id="GO:0003677">
    <property type="term" value="F:DNA binding"/>
    <property type="evidence" value="ECO:0007669"/>
    <property type="project" value="UniProtKB-KW"/>
</dbReference>
<keyword evidence="3" id="KW-0238">DNA-binding</keyword>
<evidence type="ECO:0000313" key="8">
    <source>
        <dbReference type="Proteomes" id="UP001370490"/>
    </source>
</evidence>
<name>A0AAN8YY38_9MAGN</name>
<dbReference type="Gene3D" id="2.40.330.10">
    <property type="entry name" value="DNA-binding pseudobarrel domain"/>
    <property type="match status" value="2"/>
</dbReference>
<dbReference type="CDD" id="cd10017">
    <property type="entry name" value="B3_DNA"/>
    <property type="match status" value="2"/>
</dbReference>
<feature type="domain" description="TF-B3" evidence="6">
    <location>
        <begin position="15"/>
        <end position="108"/>
    </location>
</feature>
<dbReference type="PROSITE" id="PS50863">
    <property type="entry name" value="B3"/>
    <property type="match status" value="2"/>
</dbReference>
<dbReference type="SUPFAM" id="SSF101936">
    <property type="entry name" value="DNA-binding pseudobarrel domain"/>
    <property type="match status" value="2"/>
</dbReference>
<dbReference type="Proteomes" id="UP001370490">
    <property type="component" value="Unassembled WGS sequence"/>
</dbReference>
<dbReference type="InterPro" id="IPR050655">
    <property type="entry name" value="Plant_B3_domain"/>
</dbReference>
<dbReference type="AlphaFoldDB" id="A0AAN8YY38"/>
<evidence type="ECO:0000256" key="5">
    <source>
        <dbReference type="ARBA" id="ARBA00023242"/>
    </source>
</evidence>
<keyword evidence="4" id="KW-0804">Transcription</keyword>
<evidence type="ECO:0000256" key="1">
    <source>
        <dbReference type="ARBA" id="ARBA00004123"/>
    </source>
</evidence>
<dbReference type="InterPro" id="IPR003340">
    <property type="entry name" value="B3_DNA-bd"/>
</dbReference>
<comment type="caution">
    <text evidence="7">The sequence shown here is derived from an EMBL/GenBank/DDBJ whole genome shotgun (WGS) entry which is preliminary data.</text>
</comment>
<keyword evidence="5" id="KW-0539">Nucleus</keyword>
<dbReference type="SMART" id="SM01019">
    <property type="entry name" value="B3"/>
    <property type="match status" value="2"/>
</dbReference>
<dbReference type="EMBL" id="JBAMMX010000024">
    <property type="protein sequence ID" value="KAK6916500.1"/>
    <property type="molecule type" value="Genomic_DNA"/>
</dbReference>
<accession>A0AAN8YY38</accession>
<feature type="domain" description="TF-B3" evidence="6">
    <location>
        <begin position="173"/>
        <end position="266"/>
    </location>
</feature>
<comment type="subcellular location">
    <subcellularLocation>
        <location evidence="1">Nucleus</location>
    </subcellularLocation>
</comment>